<protein>
    <submittedName>
        <fullName evidence="1">Uncharacterized protein</fullName>
    </submittedName>
</protein>
<dbReference type="OrthoDB" id="10338505at2759"/>
<dbReference type="AlphaFoldDB" id="A0A1L9U2S2"/>
<name>A0A1L9U2S2_ASPBC</name>
<keyword evidence="2" id="KW-1185">Reference proteome</keyword>
<gene>
    <name evidence="1" type="ORF">ASPBRDRAFT_667254</name>
</gene>
<organism evidence="1 2">
    <name type="scientific">Aspergillus brasiliensis (strain CBS 101740 / IMI 381727 / IBT 21946)</name>
    <dbReference type="NCBI Taxonomy" id="767769"/>
    <lineage>
        <taxon>Eukaryota</taxon>
        <taxon>Fungi</taxon>
        <taxon>Dikarya</taxon>
        <taxon>Ascomycota</taxon>
        <taxon>Pezizomycotina</taxon>
        <taxon>Eurotiomycetes</taxon>
        <taxon>Eurotiomycetidae</taxon>
        <taxon>Eurotiales</taxon>
        <taxon>Aspergillaceae</taxon>
        <taxon>Aspergillus</taxon>
        <taxon>Aspergillus subgen. Circumdati</taxon>
    </lineage>
</organism>
<proteinExistence type="predicted"/>
<reference evidence="2" key="1">
    <citation type="journal article" date="2017" name="Genome Biol.">
        <title>Comparative genomics reveals high biological diversity and specific adaptations in the industrially and medically important fungal genus Aspergillus.</title>
        <authorList>
            <person name="de Vries R.P."/>
            <person name="Riley R."/>
            <person name="Wiebenga A."/>
            <person name="Aguilar-Osorio G."/>
            <person name="Amillis S."/>
            <person name="Uchima C.A."/>
            <person name="Anderluh G."/>
            <person name="Asadollahi M."/>
            <person name="Askin M."/>
            <person name="Barry K."/>
            <person name="Battaglia E."/>
            <person name="Bayram O."/>
            <person name="Benocci T."/>
            <person name="Braus-Stromeyer S.A."/>
            <person name="Caldana C."/>
            <person name="Canovas D."/>
            <person name="Cerqueira G.C."/>
            <person name="Chen F."/>
            <person name="Chen W."/>
            <person name="Choi C."/>
            <person name="Clum A."/>
            <person name="Dos Santos R.A."/>
            <person name="Damasio A.R."/>
            <person name="Diallinas G."/>
            <person name="Emri T."/>
            <person name="Fekete E."/>
            <person name="Flipphi M."/>
            <person name="Freyberg S."/>
            <person name="Gallo A."/>
            <person name="Gournas C."/>
            <person name="Habgood R."/>
            <person name="Hainaut M."/>
            <person name="Harispe M.L."/>
            <person name="Henrissat B."/>
            <person name="Hilden K.S."/>
            <person name="Hope R."/>
            <person name="Hossain A."/>
            <person name="Karabika E."/>
            <person name="Karaffa L."/>
            <person name="Karanyi Z."/>
            <person name="Krasevec N."/>
            <person name="Kuo A."/>
            <person name="Kusch H."/>
            <person name="LaButti K."/>
            <person name="Lagendijk E.L."/>
            <person name="Lapidus A."/>
            <person name="Levasseur A."/>
            <person name="Lindquist E."/>
            <person name="Lipzen A."/>
            <person name="Logrieco A.F."/>
            <person name="MacCabe A."/>
            <person name="Maekelae M.R."/>
            <person name="Malavazi I."/>
            <person name="Melin P."/>
            <person name="Meyer V."/>
            <person name="Mielnichuk N."/>
            <person name="Miskei M."/>
            <person name="Molnar A.P."/>
            <person name="Mule G."/>
            <person name="Ngan C.Y."/>
            <person name="Orejas M."/>
            <person name="Orosz E."/>
            <person name="Ouedraogo J.P."/>
            <person name="Overkamp K.M."/>
            <person name="Park H.-S."/>
            <person name="Perrone G."/>
            <person name="Piumi F."/>
            <person name="Punt P.J."/>
            <person name="Ram A.F."/>
            <person name="Ramon A."/>
            <person name="Rauscher S."/>
            <person name="Record E."/>
            <person name="Riano-Pachon D.M."/>
            <person name="Robert V."/>
            <person name="Roehrig J."/>
            <person name="Ruller R."/>
            <person name="Salamov A."/>
            <person name="Salih N.S."/>
            <person name="Samson R.A."/>
            <person name="Sandor E."/>
            <person name="Sanguinetti M."/>
            <person name="Schuetze T."/>
            <person name="Sepcic K."/>
            <person name="Shelest E."/>
            <person name="Sherlock G."/>
            <person name="Sophianopoulou V."/>
            <person name="Squina F.M."/>
            <person name="Sun H."/>
            <person name="Susca A."/>
            <person name="Todd R.B."/>
            <person name="Tsang A."/>
            <person name="Unkles S.E."/>
            <person name="van de Wiele N."/>
            <person name="van Rossen-Uffink D."/>
            <person name="Oliveira J.V."/>
            <person name="Vesth T.C."/>
            <person name="Visser J."/>
            <person name="Yu J.-H."/>
            <person name="Zhou M."/>
            <person name="Andersen M.R."/>
            <person name="Archer D.B."/>
            <person name="Baker S.E."/>
            <person name="Benoit I."/>
            <person name="Brakhage A.A."/>
            <person name="Braus G.H."/>
            <person name="Fischer R."/>
            <person name="Frisvad J.C."/>
            <person name="Goldman G.H."/>
            <person name="Houbraken J."/>
            <person name="Oakley B."/>
            <person name="Pocsi I."/>
            <person name="Scazzocchio C."/>
            <person name="Seiboth B."/>
            <person name="vanKuyk P.A."/>
            <person name="Wortman J."/>
            <person name="Dyer P.S."/>
            <person name="Grigoriev I.V."/>
        </authorList>
    </citation>
    <scope>NUCLEOTIDE SEQUENCE [LARGE SCALE GENOMIC DNA]</scope>
    <source>
        <strain evidence="2">CBS 101740 / IMI 381727 / IBT 21946</strain>
    </source>
</reference>
<dbReference type="GeneID" id="93581267"/>
<accession>A0A1L9U2S2</accession>
<evidence type="ECO:0000313" key="2">
    <source>
        <dbReference type="Proteomes" id="UP000184499"/>
    </source>
</evidence>
<dbReference type="Proteomes" id="UP000184499">
    <property type="component" value="Unassembled WGS sequence"/>
</dbReference>
<sequence length="114" mass="12772">MTTMKNVLALRAPYYSRQIPVASQSELRIQFKAKFNFKVNTSLIATQRVETIAGIFLDLVDLSEIMFMDDPAYIEFCCRPAVATGNERLDIHSSKQGEIGYEFADSGVGWDGLV</sequence>
<dbReference type="RefSeq" id="XP_067473094.1">
    <property type="nucleotide sequence ID" value="XM_067628779.1"/>
</dbReference>
<evidence type="ECO:0000313" key="1">
    <source>
        <dbReference type="EMBL" id="OJJ65843.1"/>
    </source>
</evidence>
<dbReference type="EMBL" id="KV878706">
    <property type="protein sequence ID" value="OJJ65843.1"/>
    <property type="molecule type" value="Genomic_DNA"/>
</dbReference>
<dbReference type="VEuPathDB" id="FungiDB:ASPBRDRAFT_667254"/>